<protein>
    <submittedName>
        <fullName evidence="1">Uncharacterized protein</fullName>
    </submittedName>
</protein>
<sequence length="192" mass="21612">MPTFGSMEAFEGESDAWPAYVERVQEFFEADDVVPAKKRSIFLSCCVPRTNSLLRSLVKPETPQDQTLDEILAVLGRHYAPTPSVVVQRFRFNSRTKPVSCVHFVVCAKSSCRAHLATILHRSRLTFATINQARHSAFQSPVTMEAVVSLLRWLHAHCQRDEAVAVQPPERREAPSSSIPHEVVLDIKDTED</sequence>
<reference evidence="1" key="1">
    <citation type="submission" date="2020-05" db="EMBL/GenBank/DDBJ databases">
        <title>Large-scale comparative analyses of tick genomes elucidate their genetic diversity and vector capacities.</title>
        <authorList>
            <person name="Jia N."/>
            <person name="Wang J."/>
            <person name="Shi W."/>
            <person name="Du L."/>
            <person name="Sun Y."/>
            <person name="Zhan W."/>
            <person name="Jiang J."/>
            <person name="Wang Q."/>
            <person name="Zhang B."/>
            <person name="Ji P."/>
            <person name="Sakyi L.B."/>
            <person name="Cui X."/>
            <person name="Yuan T."/>
            <person name="Jiang B."/>
            <person name="Yang W."/>
            <person name="Lam T.T.-Y."/>
            <person name="Chang Q."/>
            <person name="Ding S."/>
            <person name="Wang X."/>
            <person name="Zhu J."/>
            <person name="Ruan X."/>
            <person name="Zhao L."/>
            <person name="Wei J."/>
            <person name="Que T."/>
            <person name="Du C."/>
            <person name="Cheng J."/>
            <person name="Dai P."/>
            <person name="Han X."/>
            <person name="Huang E."/>
            <person name="Gao Y."/>
            <person name="Liu J."/>
            <person name="Shao H."/>
            <person name="Ye R."/>
            <person name="Li L."/>
            <person name="Wei W."/>
            <person name="Wang X."/>
            <person name="Wang C."/>
            <person name="Yang T."/>
            <person name="Huo Q."/>
            <person name="Li W."/>
            <person name="Guo W."/>
            <person name="Chen H."/>
            <person name="Zhou L."/>
            <person name="Ni X."/>
            <person name="Tian J."/>
            <person name="Zhou Y."/>
            <person name="Sheng Y."/>
            <person name="Liu T."/>
            <person name="Pan Y."/>
            <person name="Xia L."/>
            <person name="Li J."/>
            <person name="Zhao F."/>
            <person name="Cao W."/>
        </authorList>
    </citation>
    <scope>NUCLEOTIDE SEQUENCE</scope>
    <source>
        <strain evidence="1">Dsil-2018</strain>
    </source>
</reference>
<accession>A0ACB8CGI9</accession>
<evidence type="ECO:0000313" key="1">
    <source>
        <dbReference type="EMBL" id="KAH7941855.1"/>
    </source>
</evidence>
<evidence type="ECO:0000313" key="2">
    <source>
        <dbReference type="Proteomes" id="UP000821865"/>
    </source>
</evidence>
<name>A0ACB8CGI9_DERSI</name>
<proteinExistence type="predicted"/>
<dbReference type="Proteomes" id="UP000821865">
    <property type="component" value="Chromosome 7"/>
</dbReference>
<comment type="caution">
    <text evidence="1">The sequence shown here is derived from an EMBL/GenBank/DDBJ whole genome shotgun (WGS) entry which is preliminary data.</text>
</comment>
<gene>
    <name evidence="1" type="ORF">HPB49_017951</name>
</gene>
<organism evidence="1 2">
    <name type="scientific">Dermacentor silvarum</name>
    <name type="common">Tick</name>
    <dbReference type="NCBI Taxonomy" id="543639"/>
    <lineage>
        <taxon>Eukaryota</taxon>
        <taxon>Metazoa</taxon>
        <taxon>Ecdysozoa</taxon>
        <taxon>Arthropoda</taxon>
        <taxon>Chelicerata</taxon>
        <taxon>Arachnida</taxon>
        <taxon>Acari</taxon>
        <taxon>Parasitiformes</taxon>
        <taxon>Ixodida</taxon>
        <taxon>Ixodoidea</taxon>
        <taxon>Ixodidae</taxon>
        <taxon>Rhipicephalinae</taxon>
        <taxon>Dermacentor</taxon>
    </lineage>
</organism>
<keyword evidence="2" id="KW-1185">Reference proteome</keyword>
<dbReference type="EMBL" id="CM023476">
    <property type="protein sequence ID" value="KAH7941855.1"/>
    <property type="molecule type" value="Genomic_DNA"/>
</dbReference>